<feature type="domain" description="UPF0033" evidence="2">
    <location>
        <begin position="15"/>
        <end position="39"/>
    </location>
</feature>
<evidence type="ECO:0000313" key="4">
    <source>
        <dbReference type="Proteomes" id="UP000322454"/>
    </source>
</evidence>
<organism evidence="3 4">
    <name type="scientific">Candidatus Acidulodesulfobacterium acidiphilum</name>
    <dbReference type="NCBI Taxonomy" id="2597224"/>
    <lineage>
        <taxon>Bacteria</taxon>
        <taxon>Deltaproteobacteria</taxon>
        <taxon>Candidatus Acidulodesulfobacterales</taxon>
        <taxon>Candidatus Acidulodesulfobacterium</taxon>
    </lineage>
</organism>
<proteinExistence type="inferred from homology"/>
<dbReference type="EMBL" id="SHMQ01000045">
    <property type="protein sequence ID" value="RZV37072.1"/>
    <property type="molecule type" value="Genomic_DNA"/>
</dbReference>
<comment type="similarity">
    <text evidence="1">Belongs to the sulfur carrier protein TusA family.</text>
</comment>
<reference evidence="3 4" key="1">
    <citation type="submission" date="2019-01" db="EMBL/GenBank/DDBJ databases">
        <title>Insights into ecological role of a new deltaproteobacterial order Candidatus Sinidesulfobacterales (Sva0485) by metagenomics and metatranscriptomics.</title>
        <authorList>
            <person name="Tan S."/>
            <person name="Liu J."/>
            <person name="Fang Y."/>
            <person name="Hedlund B."/>
            <person name="Lian Z.-H."/>
            <person name="Huang L.-Y."/>
            <person name="Li J.-T."/>
            <person name="Huang L.-N."/>
            <person name="Li W.-J."/>
            <person name="Jiang H.-C."/>
            <person name="Dong H.-L."/>
            <person name="Shu W.-S."/>
        </authorList>
    </citation>
    <scope>NUCLEOTIDE SEQUENCE [LARGE SCALE GENOMIC DNA]</scope>
    <source>
        <strain evidence="3">AP4</strain>
    </source>
</reference>
<dbReference type="Gene3D" id="3.30.110.40">
    <property type="entry name" value="TusA-like domain"/>
    <property type="match status" value="1"/>
</dbReference>
<evidence type="ECO:0000259" key="2">
    <source>
        <dbReference type="PROSITE" id="PS01148"/>
    </source>
</evidence>
<comment type="caution">
    <text evidence="3">The sequence shown here is derived from an EMBL/GenBank/DDBJ whole genome shotgun (WGS) entry which is preliminary data.</text>
</comment>
<gene>
    <name evidence="3" type="ORF">EVJ48_09530</name>
</gene>
<dbReference type="InterPro" id="IPR036868">
    <property type="entry name" value="TusA-like_sf"/>
</dbReference>
<protein>
    <submittedName>
        <fullName evidence="3">Sulfurtransferase TusA family protein</fullName>
    </submittedName>
</protein>
<dbReference type="PANTHER" id="PTHR33279:SF2">
    <property type="entry name" value="SULFUR CARRIER PROTEIN TUSA"/>
    <property type="match status" value="1"/>
</dbReference>
<dbReference type="InterPro" id="IPR001455">
    <property type="entry name" value="TusA-like"/>
</dbReference>
<accession>A0A520X7I4</accession>
<dbReference type="PANTHER" id="PTHR33279">
    <property type="entry name" value="SULFUR CARRIER PROTEIN YEDF-RELATED"/>
    <property type="match status" value="1"/>
</dbReference>
<dbReference type="PROSITE" id="PS01148">
    <property type="entry name" value="UPF0033"/>
    <property type="match status" value="1"/>
</dbReference>
<evidence type="ECO:0000256" key="1">
    <source>
        <dbReference type="ARBA" id="ARBA00008984"/>
    </source>
</evidence>
<dbReference type="SUPFAM" id="SSF64307">
    <property type="entry name" value="SirA-like"/>
    <property type="match status" value="1"/>
</dbReference>
<sequence length="86" mass="9620">MTEEELKQIKPTVTVDARGTYCPGPLMELIKEVRQQPVGSVIELISGDAGSAKDVPEWLNKVKQEFLGVIPGDGYWRIFSKKVKDM</sequence>
<dbReference type="AlphaFoldDB" id="A0A520X7I4"/>
<dbReference type="CDD" id="cd00291">
    <property type="entry name" value="SirA_YedF_YeeD"/>
    <property type="match status" value="1"/>
</dbReference>
<evidence type="ECO:0000313" key="3">
    <source>
        <dbReference type="EMBL" id="RZV37072.1"/>
    </source>
</evidence>
<dbReference type="Proteomes" id="UP000322454">
    <property type="component" value="Unassembled WGS sequence"/>
</dbReference>
<dbReference type="Pfam" id="PF01206">
    <property type="entry name" value="TusA"/>
    <property type="match status" value="1"/>
</dbReference>
<name>A0A520X7I4_9DELT</name>